<name>A0ACC0IF66_9ERIC</name>
<sequence length="215" mass="24057">MDGKTAACLVLLVLLISAWRPCQGYQCLEALSRFCSNTLTTLDVNGCIGIKRRSREELLQLFPHLRCFKFFSELQRAKRALGDTIARVMATVTRSMHNNGNYCNTVNLEDAALYKGRLERFFMDLRADLQSPMLPIIQVALASGQGPYIEKVREAQLGIHLAHVKCVDAKGLQLELDHLHLTTQTEVQLGKMLADAFLHTLPIPLQSNAPKTSHN</sequence>
<comment type="caution">
    <text evidence="1">The sequence shown here is derived from an EMBL/GenBank/DDBJ whole genome shotgun (WGS) entry which is preliminary data.</text>
</comment>
<dbReference type="Proteomes" id="UP001060215">
    <property type="component" value="Chromosome 6"/>
</dbReference>
<accession>A0ACC0IF66</accession>
<evidence type="ECO:0000313" key="2">
    <source>
        <dbReference type="Proteomes" id="UP001060215"/>
    </source>
</evidence>
<proteinExistence type="predicted"/>
<keyword evidence="2" id="KW-1185">Reference proteome</keyword>
<protein>
    <submittedName>
        <fullName evidence="1">Carbohydrate esterase</fullName>
    </submittedName>
</protein>
<dbReference type="EMBL" id="CM045763">
    <property type="protein sequence ID" value="KAI8023948.1"/>
    <property type="molecule type" value="Genomic_DNA"/>
</dbReference>
<evidence type="ECO:0000313" key="1">
    <source>
        <dbReference type="EMBL" id="KAI8023948.1"/>
    </source>
</evidence>
<gene>
    <name evidence="1" type="ORF">LOK49_LG03G01914</name>
</gene>
<reference evidence="1 2" key="1">
    <citation type="journal article" date="2022" name="Plant J.">
        <title>Chromosome-level genome of Camellia lanceoleosa provides a valuable resource for understanding genome evolution and self-incompatibility.</title>
        <authorList>
            <person name="Gong W."/>
            <person name="Xiao S."/>
            <person name="Wang L."/>
            <person name="Liao Z."/>
            <person name="Chang Y."/>
            <person name="Mo W."/>
            <person name="Hu G."/>
            <person name="Li W."/>
            <person name="Zhao G."/>
            <person name="Zhu H."/>
            <person name="Hu X."/>
            <person name="Ji K."/>
            <person name="Xiang X."/>
            <person name="Song Q."/>
            <person name="Yuan D."/>
            <person name="Jin S."/>
            <person name="Zhang L."/>
        </authorList>
    </citation>
    <scope>NUCLEOTIDE SEQUENCE [LARGE SCALE GENOMIC DNA]</scope>
    <source>
        <strain evidence="1">SQ_2022a</strain>
    </source>
</reference>
<organism evidence="1 2">
    <name type="scientific">Camellia lanceoleosa</name>
    <dbReference type="NCBI Taxonomy" id="1840588"/>
    <lineage>
        <taxon>Eukaryota</taxon>
        <taxon>Viridiplantae</taxon>
        <taxon>Streptophyta</taxon>
        <taxon>Embryophyta</taxon>
        <taxon>Tracheophyta</taxon>
        <taxon>Spermatophyta</taxon>
        <taxon>Magnoliopsida</taxon>
        <taxon>eudicotyledons</taxon>
        <taxon>Gunneridae</taxon>
        <taxon>Pentapetalae</taxon>
        <taxon>asterids</taxon>
        <taxon>Ericales</taxon>
        <taxon>Theaceae</taxon>
        <taxon>Camellia</taxon>
    </lineage>
</organism>